<evidence type="ECO:0000259" key="5">
    <source>
        <dbReference type="PROSITE" id="PS51384"/>
    </source>
</evidence>
<dbReference type="InterPro" id="IPR001041">
    <property type="entry name" value="2Fe-2S_ferredoxin-type"/>
</dbReference>
<keyword evidence="2" id="KW-0408">Iron</keyword>
<comment type="cofactor">
    <cofactor evidence="3">
        <name>[2Fe-2S] cluster</name>
        <dbReference type="ChEBI" id="CHEBI:190135"/>
    </cofactor>
</comment>
<feature type="domain" description="FAD-binding FR-type" evidence="5">
    <location>
        <begin position="97"/>
        <end position="196"/>
    </location>
</feature>
<evidence type="ECO:0000256" key="3">
    <source>
        <dbReference type="ARBA" id="ARBA00034078"/>
    </source>
</evidence>
<dbReference type="Pfam" id="PF00970">
    <property type="entry name" value="FAD_binding_6"/>
    <property type="match status" value="1"/>
</dbReference>
<dbReference type="CDD" id="cd06189">
    <property type="entry name" value="flavin_oxioreductase"/>
    <property type="match status" value="1"/>
</dbReference>
<sequence length="338" mass="36073">MNHRITIEGSDAAFDCGPAQSVLDAALRAGIELPYSCRKGVCGNCAGAVAEGEVAGLGGPIRNESCAPDQVLFCMCAPRGDLRIRPAAWHRVDPSARKRFTAKVFRNQLAAPDVSVLQLRLPAGQRARFQAGQYLQLALPDGSTRCYSMANPPHENDTLTLHVRHVPGGAFSARVPGLAPGDAIEVELPFGAVTLEADARRPIVFVVGGTGFAPARSILDDMARWRVERPITLIWGARRAEGIYLRPAIAKWQRQWPQGFRFVEALSGEAREGAFAGRVDAALRAHCPDLSGHELYCCGSPGMVQSVREAAVQALGLPAARFHADVFVNGPAAGAVPA</sequence>
<dbReference type="Proteomes" id="UP000037660">
    <property type="component" value="Unassembled WGS sequence"/>
</dbReference>
<dbReference type="STRING" id="1547922.ISF6_0230"/>
<proteinExistence type="predicted"/>
<evidence type="ECO:0000259" key="4">
    <source>
        <dbReference type="PROSITE" id="PS51085"/>
    </source>
</evidence>
<dbReference type="InterPro" id="IPR012675">
    <property type="entry name" value="Beta-grasp_dom_sf"/>
</dbReference>
<protein>
    <submittedName>
        <fullName evidence="6">2-polyprenylphenol hydroxylase and related flavodoxin oxidoreductase/CDP-6-deoxy-delta-3,4-glucoseen reductase-like</fullName>
    </submittedName>
</protein>
<keyword evidence="2" id="KW-0001">2Fe-2S</keyword>
<organism evidence="6 7">
    <name type="scientific">Piscinibacter sakaiensis</name>
    <name type="common">Ideonella sakaiensis</name>
    <dbReference type="NCBI Taxonomy" id="1547922"/>
    <lineage>
        <taxon>Bacteria</taxon>
        <taxon>Pseudomonadati</taxon>
        <taxon>Pseudomonadota</taxon>
        <taxon>Betaproteobacteria</taxon>
        <taxon>Burkholderiales</taxon>
        <taxon>Sphaerotilaceae</taxon>
        <taxon>Piscinibacter</taxon>
    </lineage>
</organism>
<dbReference type="PROSITE" id="PS00197">
    <property type="entry name" value="2FE2S_FER_1"/>
    <property type="match status" value="1"/>
</dbReference>
<dbReference type="Gene3D" id="2.40.30.10">
    <property type="entry name" value="Translation factors"/>
    <property type="match status" value="1"/>
</dbReference>
<dbReference type="PRINTS" id="PR00371">
    <property type="entry name" value="FPNCR"/>
</dbReference>
<dbReference type="SUPFAM" id="SSF52343">
    <property type="entry name" value="Ferredoxin reductase-like, C-terminal NADP-linked domain"/>
    <property type="match status" value="1"/>
</dbReference>
<evidence type="ECO:0000313" key="7">
    <source>
        <dbReference type="Proteomes" id="UP000037660"/>
    </source>
</evidence>
<dbReference type="AlphaFoldDB" id="A0A0K8P8F2"/>
<dbReference type="InterPro" id="IPR008333">
    <property type="entry name" value="Cbr1-like_FAD-bd_dom"/>
</dbReference>
<dbReference type="Pfam" id="PF00111">
    <property type="entry name" value="Fer2"/>
    <property type="match status" value="1"/>
</dbReference>
<dbReference type="InterPro" id="IPR001433">
    <property type="entry name" value="OxRdtase_FAD/NAD-bd"/>
</dbReference>
<comment type="caution">
    <text evidence="6">The sequence shown here is derived from an EMBL/GenBank/DDBJ whole genome shotgun (WGS) entry which is preliminary data.</text>
</comment>
<dbReference type="PROSITE" id="PS51085">
    <property type="entry name" value="2FE2S_FER_2"/>
    <property type="match status" value="1"/>
</dbReference>
<dbReference type="Pfam" id="PF00175">
    <property type="entry name" value="NAD_binding_1"/>
    <property type="match status" value="1"/>
</dbReference>
<gene>
    <name evidence="6" type="ORF">ISF6_0230</name>
</gene>
<name>A0A0K8P8F2_PISS1</name>
<dbReference type="Gene3D" id="3.40.50.80">
    <property type="entry name" value="Nucleotide-binding domain of ferredoxin-NADP reductase (FNR) module"/>
    <property type="match status" value="1"/>
</dbReference>
<dbReference type="PROSITE" id="PS51384">
    <property type="entry name" value="FAD_FR"/>
    <property type="match status" value="1"/>
</dbReference>
<evidence type="ECO:0000313" key="6">
    <source>
        <dbReference type="EMBL" id="GAP38917.1"/>
    </source>
</evidence>
<keyword evidence="7" id="KW-1185">Reference proteome</keyword>
<dbReference type="InterPro" id="IPR006058">
    <property type="entry name" value="2Fe2S_fd_BS"/>
</dbReference>
<evidence type="ECO:0000256" key="2">
    <source>
        <dbReference type="ARBA" id="ARBA00022714"/>
    </source>
</evidence>
<dbReference type="SUPFAM" id="SSF54292">
    <property type="entry name" value="2Fe-2S ferredoxin-like"/>
    <property type="match status" value="1"/>
</dbReference>
<keyword evidence="2" id="KW-0479">Metal-binding</keyword>
<accession>A0A0K8P8F2</accession>
<dbReference type="GO" id="GO:0016491">
    <property type="term" value="F:oxidoreductase activity"/>
    <property type="evidence" value="ECO:0007669"/>
    <property type="project" value="InterPro"/>
</dbReference>
<dbReference type="InterPro" id="IPR050415">
    <property type="entry name" value="MRET"/>
</dbReference>
<dbReference type="OrthoDB" id="9806195at2"/>
<evidence type="ECO:0000256" key="1">
    <source>
        <dbReference type="ARBA" id="ARBA00001974"/>
    </source>
</evidence>
<dbReference type="Gene3D" id="3.10.20.30">
    <property type="match status" value="1"/>
</dbReference>
<dbReference type="InterPro" id="IPR001709">
    <property type="entry name" value="Flavoprot_Pyr_Nucl_cyt_Rdtase"/>
</dbReference>
<dbReference type="EMBL" id="BBYR01000104">
    <property type="protein sequence ID" value="GAP38917.1"/>
    <property type="molecule type" value="Genomic_DNA"/>
</dbReference>
<dbReference type="InterPro" id="IPR017927">
    <property type="entry name" value="FAD-bd_FR_type"/>
</dbReference>
<reference evidence="7" key="1">
    <citation type="submission" date="2015-07" db="EMBL/GenBank/DDBJ databases">
        <title>Discovery of a poly(ethylene terephthalate assimilation.</title>
        <authorList>
            <person name="Yoshida S."/>
            <person name="Hiraga K."/>
            <person name="Takehana T."/>
            <person name="Taniguchi I."/>
            <person name="Yamaji H."/>
            <person name="Maeda Y."/>
            <person name="Toyohara K."/>
            <person name="Miyamoto K."/>
            <person name="Kimura Y."/>
            <person name="Oda K."/>
        </authorList>
    </citation>
    <scope>NUCLEOTIDE SEQUENCE [LARGE SCALE GENOMIC DNA]</scope>
    <source>
        <strain evidence="7">NBRC 110686 / TISTR 2288 / 201-F6</strain>
    </source>
</reference>
<dbReference type="SUPFAM" id="SSF63380">
    <property type="entry name" value="Riboflavin synthase domain-like"/>
    <property type="match status" value="1"/>
</dbReference>
<dbReference type="PANTHER" id="PTHR47354:SF5">
    <property type="entry name" value="PROTEIN RFBI"/>
    <property type="match status" value="1"/>
</dbReference>
<dbReference type="PANTHER" id="PTHR47354">
    <property type="entry name" value="NADH OXIDOREDUCTASE HCR"/>
    <property type="match status" value="1"/>
</dbReference>
<dbReference type="RefSeq" id="WP_054022750.1">
    <property type="nucleotide sequence ID" value="NZ_BBYR01000104.1"/>
</dbReference>
<comment type="cofactor">
    <cofactor evidence="1">
        <name>FAD</name>
        <dbReference type="ChEBI" id="CHEBI:57692"/>
    </cofactor>
</comment>
<feature type="domain" description="2Fe-2S ferredoxin-type" evidence="4">
    <location>
        <begin position="3"/>
        <end position="90"/>
    </location>
</feature>
<dbReference type="InterPro" id="IPR036010">
    <property type="entry name" value="2Fe-2S_ferredoxin-like_sf"/>
</dbReference>
<keyword evidence="2" id="KW-0411">Iron-sulfur</keyword>
<dbReference type="PRINTS" id="PR00410">
    <property type="entry name" value="PHEHYDRXLASE"/>
</dbReference>
<dbReference type="InterPro" id="IPR039261">
    <property type="entry name" value="FNR_nucleotide-bd"/>
</dbReference>
<dbReference type="CDD" id="cd00207">
    <property type="entry name" value="fer2"/>
    <property type="match status" value="1"/>
</dbReference>
<reference evidence="6 7" key="2">
    <citation type="journal article" date="2016" name="Science">
        <title>A bacterium that degrades and assimilates poly(ethylene terephthalate).</title>
        <authorList>
            <person name="Yoshida S."/>
            <person name="Hiraga K."/>
            <person name="Takehana T."/>
            <person name="Taniguchi I."/>
            <person name="Yamaji H."/>
            <person name="Maeda Y."/>
            <person name="Toyohara K."/>
            <person name="Miyamoto K."/>
            <person name="Kimura Y."/>
            <person name="Oda K."/>
        </authorList>
    </citation>
    <scope>NUCLEOTIDE SEQUENCE [LARGE SCALE GENOMIC DNA]</scope>
    <source>
        <strain evidence="7">NBRC 110686 / TISTR 2288 / 201-F6</strain>
    </source>
</reference>
<dbReference type="GO" id="GO:0051537">
    <property type="term" value="F:2 iron, 2 sulfur cluster binding"/>
    <property type="evidence" value="ECO:0007669"/>
    <property type="project" value="UniProtKB-KW"/>
</dbReference>
<dbReference type="InterPro" id="IPR017938">
    <property type="entry name" value="Riboflavin_synthase-like_b-brl"/>
</dbReference>